<proteinExistence type="predicted"/>
<dbReference type="SMART" id="SM00448">
    <property type="entry name" value="REC"/>
    <property type="match status" value="1"/>
</dbReference>
<evidence type="ECO:0000256" key="2">
    <source>
        <dbReference type="PROSITE-ProRule" id="PRU00169"/>
    </source>
</evidence>
<dbReference type="InterPro" id="IPR011006">
    <property type="entry name" value="CheY-like_superfamily"/>
</dbReference>
<dbReference type="Gene3D" id="2.40.50.1020">
    <property type="entry name" value="LytTr DNA-binding domain"/>
    <property type="match status" value="1"/>
</dbReference>
<dbReference type="SUPFAM" id="SSF52172">
    <property type="entry name" value="CheY-like"/>
    <property type="match status" value="1"/>
</dbReference>
<dbReference type="Pfam" id="PF00072">
    <property type="entry name" value="Response_reg"/>
    <property type="match status" value="1"/>
</dbReference>
<dbReference type="PANTHER" id="PTHR37299">
    <property type="entry name" value="TRANSCRIPTIONAL REGULATOR-RELATED"/>
    <property type="match status" value="1"/>
</dbReference>
<dbReference type="SMART" id="SM00850">
    <property type="entry name" value="LytTR"/>
    <property type="match status" value="1"/>
</dbReference>
<gene>
    <name evidence="5" type="ORF">SAMN06296416_102197</name>
</gene>
<evidence type="ECO:0000259" key="4">
    <source>
        <dbReference type="PROSITE" id="PS50930"/>
    </source>
</evidence>
<protein>
    <submittedName>
        <fullName evidence="5">Two component transcriptional regulator, LytTR family</fullName>
    </submittedName>
</protein>
<dbReference type="InterPro" id="IPR001789">
    <property type="entry name" value="Sig_transdc_resp-reg_receiver"/>
</dbReference>
<keyword evidence="1" id="KW-0902">Two-component regulatory system</keyword>
<dbReference type="OrthoDB" id="236568at2"/>
<keyword evidence="6" id="KW-1185">Reference proteome</keyword>
<dbReference type="Proteomes" id="UP000219374">
    <property type="component" value="Unassembled WGS sequence"/>
</dbReference>
<accession>A0A286D307</accession>
<evidence type="ECO:0000313" key="6">
    <source>
        <dbReference type="Proteomes" id="UP000219374"/>
    </source>
</evidence>
<dbReference type="AlphaFoldDB" id="A0A286D307"/>
<keyword evidence="2" id="KW-0597">Phosphoprotein</keyword>
<organism evidence="5 6">
    <name type="scientific">Pseudoxanthomonas wuyuanensis</name>
    <dbReference type="NCBI Taxonomy" id="1073196"/>
    <lineage>
        <taxon>Bacteria</taxon>
        <taxon>Pseudomonadati</taxon>
        <taxon>Pseudomonadota</taxon>
        <taxon>Gammaproteobacteria</taxon>
        <taxon>Lysobacterales</taxon>
        <taxon>Lysobacteraceae</taxon>
        <taxon>Pseudoxanthomonas</taxon>
    </lineage>
</organism>
<feature type="domain" description="HTH LytTR-type" evidence="4">
    <location>
        <begin position="141"/>
        <end position="245"/>
    </location>
</feature>
<name>A0A286D307_9GAMM</name>
<dbReference type="Gene3D" id="3.40.50.2300">
    <property type="match status" value="1"/>
</dbReference>
<feature type="modified residue" description="4-aspartylphosphate" evidence="2">
    <location>
        <position position="57"/>
    </location>
</feature>
<evidence type="ECO:0000259" key="3">
    <source>
        <dbReference type="PROSITE" id="PS50110"/>
    </source>
</evidence>
<dbReference type="PANTHER" id="PTHR37299:SF1">
    <property type="entry name" value="STAGE 0 SPORULATION PROTEIN A HOMOLOG"/>
    <property type="match status" value="1"/>
</dbReference>
<evidence type="ECO:0000256" key="1">
    <source>
        <dbReference type="ARBA" id="ARBA00023012"/>
    </source>
</evidence>
<dbReference type="GO" id="GO:0000156">
    <property type="term" value="F:phosphorelay response regulator activity"/>
    <property type="evidence" value="ECO:0007669"/>
    <property type="project" value="InterPro"/>
</dbReference>
<dbReference type="InterPro" id="IPR007492">
    <property type="entry name" value="LytTR_DNA-bd_dom"/>
</dbReference>
<dbReference type="RefSeq" id="WP_097120973.1">
    <property type="nucleotide sequence ID" value="NZ_OCND01000002.1"/>
</dbReference>
<dbReference type="EMBL" id="OCND01000002">
    <property type="protein sequence ID" value="SOD53019.1"/>
    <property type="molecule type" value="Genomic_DNA"/>
</dbReference>
<dbReference type="GO" id="GO:0003677">
    <property type="term" value="F:DNA binding"/>
    <property type="evidence" value="ECO:0007669"/>
    <property type="project" value="InterPro"/>
</dbReference>
<dbReference type="Pfam" id="PF04397">
    <property type="entry name" value="LytTR"/>
    <property type="match status" value="1"/>
</dbReference>
<evidence type="ECO:0000313" key="5">
    <source>
        <dbReference type="EMBL" id="SOD53019.1"/>
    </source>
</evidence>
<reference evidence="5 6" key="1">
    <citation type="submission" date="2017-09" db="EMBL/GenBank/DDBJ databases">
        <authorList>
            <person name="Ehlers B."/>
            <person name="Leendertz F.H."/>
        </authorList>
    </citation>
    <scope>NUCLEOTIDE SEQUENCE [LARGE SCALE GENOMIC DNA]</scope>
    <source>
        <strain evidence="5 6">CGMCC 1.10978</strain>
    </source>
</reference>
<sequence length="246" mass="27045">MNRPLRAVIADDEPLARARLQRLLGQMDAVQVVAQCASARETIGALRSTAADVVFLDIRMPDADGFDVLQALPGARPQIVFVTAYAEHAVHAFDEDAADYLLKPFSADRLHAALERVRNRVRAPELAASAVPPRTDYAARLAVSVGRRTRVIMVEELSWARAQANYVELHVGGRDYLLRGTIAELAERLDPSRFVRVHRSALVRIDAVDSLESGGGGQYLLHLREGAVLRTGRSYRQVVRSAFGLA</sequence>
<feature type="domain" description="Response regulatory" evidence="3">
    <location>
        <begin position="6"/>
        <end position="118"/>
    </location>
</feature>
<dbReference type="PROSITE" id="PS50110">
    <property type="entry name" value="RESPONSE_REGULATORY"/>
    <property type="match status" value="1"/>
</dbReference>
<dbReference type="PROSITE" id="PS50930">
    <property type="entry name" value="HTH_LYTTR"/>
    <property type="match status" value="1"/>
</dbReference>
<dbReference type="InterPro" id="IPR046947">
    <property type="entry name" value="LytR-like"/>
</dbReference>